<feature type="region of interest" description="Disordered" evidence="1">
    <location>
        <begin position="97"/>
        <end position="184"/>
    </location>
</feature>
<accession>A0AAP0LC66</accession>
<keyword evidence="3" id="KW-1185">Reference proteome</keyword>
<proteinExistence type="predicted"/>
<dbReference type="EMBL" id="JBBNAF010000001">
    <property type="protein sequence ID" value="KAK9168403.1"/>
    <property type="molecule type" value="Genomic_DNA"/>
</dbReference>
<dbReference type="Proteomes" id="UP001420932">
    <property type="component" value="Unassembled WGS sequence"/>
</dbReference>
<organism evidence="2 3">
    <name type="scientific">Stephania yunnanensis</name>
    <dbReference type="NCBI Taxonomy" id="152371"/>
    <lineage>
        <taxon>Eukaryota</taxon>
        <taxon>Viridiplantae</taxon>
        <taxon>Streptophyta</taxon>
        <taxon>Embryophyta</taxon>
        <taxon>Tracheophyta</taxon>
        <taxon>Spermatophyta</taxon>
        <taxon>Magnoliopsida</taxon>
        <taxon>Ranunculales</taxon>
        <taxon>Menispermaceae</taxon>
        <taxon>Menispermoideae</taxon>
        <taxon>Cissampelideae</taxon>
        <taxon>Stephania</taxon>
    </lineage>
</organism>
<evidence type="ECO:0000313" key="2">
    <source>
        <dbReference type="EMBL" id="KAK9168403.1"/>
    </source>
</evidence>
<evidence type="ECO:0000256" key="1">
    <source>
        <dbReference type="SAM" id="MobiDB-lite"/>
    </source>
</evidence>
<feature type="compositionally biased region" description="Basic and acidic residues" evidence="1">
    <location>
        <begin position="97"/>
        <end position="112"/>
    </location>
</feature>
<name>A0AAP0LC66_9MAGN</name>
<sequence length="184" mass="20820">MSLISPWLLSSRWPSSALKAPRAAPSLTTRCLVGPSALHSSRRFVGASPSPVVHTYSAHPFAIPHGRLLHRSPPSSSCIVCHGLGFVESGVGRVLKEGRGKRTNRRIADRDERRRKKEGSRRRFGESGRRRRDDPVVRQNNGDGRRMRDLKRRRGRSSGGAAEEKRRSGRVEVGSRRRRRRRYV</sequence>
<reference evidence="2 3" key="1">
    <citation type="submission" date="2024-01" db="EMBL/GenBank/DDBJ databases">
        <title>Genome assemblies of Stephania.</title>
        <authorList>
            <person name="Yang L."/>
        </authorList>
    </citation>
    <scope>NUCLEOTIDE SEQUENCE [LARGE SCALE GENOMIC DNA]</scope>
    <source>
        <strain evidence="2">YNDBR</strain>
        <tissue evidence="2">Leaf</tissue>
    </source>
</reference>
<gene>
    <name evidence="2" type="ORF">Syun_000543</name>
</gene>
<protein>
    <submittedName>
        <fullName evidence="2">Uncharacterized protein</fullName>
    </submittedName>
</protein>
<dbReference type="AlphaFoldDB" id="A0AAP0LC66"/>
<feature type="compositionally biased region" description="Basic and acidic residues" evidence="1">
    <location>
        <begin position="162"/>
        <end position="175"/>
    </location>
</feature>
<comment type="caution">
    <text evidence="2">The sequence shown here is derived from an EMBL/GenBank/DDBJ whole genome shotgun (WGS) entry which is preliminary data.</text>
</comment>
<feature type="compositionally biased region" description="Basic and acidic residues" evidence="1">
    <location>
        <begin position="121"/>
        <end position="136"/>
    </location>
</feature>
<evidence type="ECO:0000313" key="3">
    <source>
        <dbReference type="Proteomes" id="UP001420932"/>
    </source>
</evidence>